<keyword evidence="9 11" id="KW-0472">Membrane</keyword>
<dbReference type="Proteomes" id="UP001497392">
    <property type="component" value="Unassembled WGS sequence"/>
</dbReference>
<dbReference type="EMBL" id="CAXHTA020000015">
    <property type="protein sequence ID" value="CAL5226127.1"/>
    <property type="molecule type" value="Genomic_DNA"/>
</dbReference>
<evidence type="ECO:0000259" key="12">
    <source>
        <dbReference type="PROSITE" id="PS50893"/>
    </source>
</evidence>
<feature type="transmembrane region" description="Helical" evidence="11">
    <location>
        <begin position="1367"/>
        <end position="1392"/>
    </location>
</feature>
<evidence type="ECO:0000256" key="1">
    <source>
        <dbReference type="ARBA" id="ARBA00004141"/>
    </source>
</evidence>
<feature type="transmembrane region" description="Helical" evidence="11">
    <location>
        <begin position="776"/>
        <end position="801"/>
    </location>
</feature>
<feature type="transmembrane region" description="Helical" evidence="11">
    <location>
        <begin position="1331"/>
        <end position="1355"/>
    </location>
</feature>
<feature type="domain" description="ABC transporter" evidence="12">
    <location>
        <begin position="173"/>
        <end position="448"/>
    </location>
</feature>
<feature type="transmembrane region" description="Helical" evidence="11">
    <location>
        <begin position="1404"/>
        <end position="1427"/>
    </location>
</feature>
<feature type="transmembrane region" description="Helical" evidence="11">
    <location>
        <begin position="1478"/>
        <end position="1501"/>
    </location>
</feature>
<evidence type="ECO:0000256" key="4">
    <source>
        <dbReference type="ARBA" id="ARBA00022692"/>
    </source>
</evidence>
<dbReference type="Pfam" id="PF19055">
    <property type="entry name" value="ABC2_membrane_7"/>
    <property type="match status" value="2"/>
</dbReference>
<dbReference type="PROSITE" id="PS50893">
    <property type="entry name" value="ABC_TRANSPORTER_2"/>
    <property type="match status" value="2"/>
</dbReference>
<proteinExistence type="inferred from homology"/>
<evidence type="ECO:0000256" key="7">
    <source>
        <dbReference type="ARBA" id="ARBA00022840"/>
    </source>
</evidence>
<evidence type="ECO:0000256" key="8">
    <source>
        <dbReference type="ARBA" id="ARBA00022989"/>
    </source>
</evidence>
<reference evidence="13 14" key="1">
    <citation type="submission" date="2024-06" db="EMBL/GenBank/DDBJ databases">
        <authorList>
            <person name="Kraege A."/>
            <person name="Thomma B."/>
        </authorList>
    </citation>
    <scope>NUCLEOTIDE SEQUENCE [LARGE SCALE GENOMIC DNA]</scope>
</reference>
<feature type="domain" description="ABC transporter" evidence="12">
    <location>
        <begin position="904"/>
        <end position="1160"/>
    </location>
</feature>
<keyword evidence="5" id="KW-0677">Repeat</keyword>
<evidence type="ECO:0000256" key="11">
    <source>
        <dbReference type="SAM" id="Phobius"/>
    </source>
</evidence>
<comment type="caution">
    <text evidence="13">The sequence shown here is derived from an EMBL/GenBank/DDBJ whole genome shotgun (WGS) entry which is preliminary data.</text>
</comment>
<evidence type="ECO:0000256" key="2">
    <source>
        <dbReference type="ARBA" id="ARBA00006012"/>
    </source>
</evidence>
<feature type="compositionally biased region" description="Polar residues" evidence="10">
    <location>
        <begin position="863"/>
        <end position="872"/>
    </location>
</feature>
<keyword evidence="14" id="KW-1185">Reference proteome</keyword>
<protein>
    <submittedName>
        <fullName evidence="13">G8945 protein</fullName>
    </submittedName>
</protein>
<dbReference type="InterPro" id="IPR034003">
    <property type="entry name" value="ABCG_PDR_2"/>
</dbReference>
<keyword evidence="8 11" id="KW-1133">Transmembrane helix</keyword>
<dbReference type="InterPro" id="IPR003593">
    <property type="entry name" value="AAA+_ATPase"/>
</dbReference>
<dbReference type="InterPro" id="IPR013525">
    <property type="entry name" value="ABC2_TM"/>
</dbReference>
<dbReference type="CDD" id="cd03232">
    <property type="entry name" value="ABCG_PDR_domain2"/>
    <property type="match status" value="1"/>
</dbReference>
<dbReference type="SUPFAM" id="SSF52540">
    <property type="entry name" value="P-loop containing nucleoside triphosphate hydrolases"/>
    <property type="match status" value="2"/>
</dbReference>
<dbReference type="PANTHER" id="PTHR19241">
    <property type="entry name" value="ATP-BINDING CASSETTE TRANSPORTER"/>
    <property type="match status" value="1"/>
</dbReference>
<evidence type="ECO:0000313" key="14">
    <source>
        <dbReference type="Proteomes" id="UP001497392"/>
    </source>
</evidence>
<dbReference type="InterPro" id="IPR027417">
    <property type="entry name" value="P-loop_NTPase"/>
</dbReference>
<dbReference type="InterPro" id="IPR003439">
    <property type="entry name" value="ABC_transporter-like_ATP-bd"/>
</dbReference>
<evidence type="ECO:0000256" key="10">
    <source>
        <dbReference type="SAM" id="MobiDB-lite"/>
    </source>
</evidence>
<feature type="transmembrane region" description="Helical" evidence="11">
    <location>
        <begin position="1286"/>
        <end position="1310"/>
    </location>
</feature>
<feature type="transmembrane region" description="Helical" evidence="11">
    <location>
        <begin position="580"/>
        <end position="599"/>
    </location>
</feature>
<accession>A0ABP1G498</accession>
<keyword evidence="3" id="KW-0813">Transport</keyword>
<dbReference type="Pfam" id="PF00005">
    <property type="entry name" value="ABC_tran"/>
    <property type="match status" value="2"/>
</dbReference>
<dbReference type="InterPro" id="IPR013581">
    <property type="entry name" value="PDR_assoc"/>
</dbReference>
<feature type="transmembrane region" description="Helical" evidence="11">
    <location>
        <begin position="1254"/>
        <end position="1274"/>
    </location>
</feature>
<evidence type="ECO:0000256" key="5">
    <source>
        <dbReference type="ARBA" id="ARBA00022737"/>
    </source>
</evidence>
<feature type="transmembrane region" description="Helical" evidence="11">
    <location>
        <begin position="619"/>
        <end position="637"/>
    </location>
</feature>
<name>A0ABP1G498_9CHLO</name>
<evidence type="ECO:0000256" key="9">
    <source>
        <dbReference type="ARBA" id="ARBA00023136"/>
    </source>
</evidence>
<feature type="transmembrane region" description="Helical" evidence="11">
    <location>
        <begin position="643"/>
        <end position="669"/>
    </location>
</feature>
<gene>
    <name evidence="13" type="primary">g8945</name>
    <name evidence="13" type="ORF">VP750_LOCUS8033</name>
</gene>
<comment type="similarity">
    <text evidence="2">Belongs to the ABC transporter superfamily. ABCG family. PDR (TC 3.A.1.205) subfamily.</text>
</comment>
<comment type="subcellular location">
    <subcellularLocation>
        <location evidence="1">Membrane</location>
        <topology evidence="1">Multi-pass membrane protein</topology>
    </subcellularLocation>
</comment>
<evidence type="ECO:0000256" key="6">
    <source>
        <dbReference type="ARBA" id="ARBA00022741"/>
    </source>
</evidence>
<organism evidence="13 14">
    <name type="scientific">Coccomyxa viridis</name>
    <dbReference type="NCBI Taxonomy" id="1274662"/>
    <lineage>
        <taxon>Eukaryota</taxon>
        <taxon>Viridiplantae</taxon>
        <taxon>Chlorophyta</taxon>
        <taxon>core chlorophytes</taxon>
        <taxon>Trebouxiophyceae</taxon>
        <taxon>Trebouxiophyceae incertae sedis</taxon>
        <taxon>Coccomyxaceae</taxon>
        <taxon>Coccomyxa</taxon>
    </lineage>
</organism>
<keyword evidence="7" id="KW-0067">ATP-binding</keyword>
<keyword evidence="4 11" id="KW-0812">Transmembrane</keyword>
<evidence type="ECO:0000313" key="13">
    <source>
        <dbReference type="EMBL" id="CAL5226127.1"/>
    </source>
</evidence>
<dbReference type="Gene3D" id="3.40.50.300">
    <property type="entry name" value="P-loop containing nucleotide triphosphate hydrolases"/>
    <property type="match status" value="2"/>
</dbReference>
<sequence>MQTGEPQPWQISWNDTAWTASELFQAPVSRRRMSLGMAPPAADGQDRDPEEMVEDDQELVKAAMERQEGRASSTFRHVMPVDEGEDGVETVMDLKKLRKHQRQKLVDRALQTQDQDNEVLVRKLRERFERVGIKMPTVTVQYADLGVDATVHVGSRALPSVWNSYRNTLESALIGLRLIKSHKRPFTILKSVHGAIKPGRMTLLLGPPGAGKTTLLKALAGKLQRSPDLKLSGRITYNGEKLNQFFPQRTAVYVNQVDSHLAELTVKETMDFSARVQGPGTKREGLRELRAREKKLGIQPDLDLDGYLKATAMHGQRSNTITLLVMRLLGLEVCADTKVGNHMIRGISGGQKKRVTTGEMIVGPAKTLFLDEISTGLDSSTTFLIVKCIRNFTKALEGTVLMALLQPAPEVYDLFDDILLLCEGHVVFHGPREDVLPFFSSLGFQLPERKGIADFLQEVTSKKDQRQYWADDTRPYKFVPVAEFSRAFEESRAGQAALSSSTEQAPLPYPARSAMDPLVRSRYALGAWDMFKACAHRELILMKRHSFTYKTRTLQNLIMAFVASTLWPKPLLNQDSRDMGSVYAGILFYSLINLLFDAFSEMSMMVESLPIFYTQRDNLFYSAWAFALPTTLLRIPYSLLESFLWSIIVYWSVGLAPTAGRFFTFWLLLFLSHQVALNMFRLIGAIGRHIVVAFNIAWGVFILVVLLSGFTLIKPNIPPWYIGGYWALPLQWLTTSIVNNEFLDERWQKPDPDNPGHTIGQSVMDQFSFRYGVNELWLGVGVTAAWTVVMAAATFLALIFLDPMDGKAANMPEELLHEREYTRTGIAPACSSIALVDMAAEDGADEHAAAAKKGSDAELGQAAAQNGHTNRTADGAMTESRRKRFQMETNSNKGMTLPFQPLNLAFQHMYYSVDMPPGHAREGEKVEGASKPQLTLLYDISGAFRPGRLTCLMGVSGAGKTTLMDVLAGRKTGGLVRGDITVDGHPKVHETFRRIASYVEQFDIHSPGATVHEALLFSAQLRLIDTSKDKMRKFVDEVMELMELTSLKGSLVGLPGHSGLSVEQRKRLTIGVELVANPSIVFMDEPTSGLDARAAAIVMRTVRNTVNTGRTVVCTIHQPSIDIFEAFDELLLLKRGGRTIYCGPTGYESQQLVHYFESYKGVDPIPAGTNPASWMLDVTSLGSESKLGVDFADVYAESKLAKENEAMVRDLQRPAPGSKPLSFKNHYSTGLLSQFVTCLSKNMMVYWRNTEYNAVRLFSTCFLAFLFGSIYWGLGDTRGTALEIQNIIGALVIAAMFLGTSNASTVQPVVDMERTIFYRERAAGYYSEMPFAAAQVLVEVPYLLAQAILFSAISYPMVHFEANPAKFFWYLFFMFIILFFFTCYGMTVVAVVPNIQVASTLSSTFYSMFFLFSGFLQPKSAIPPWWIWFYYLNPVAWAIQGLIGSQLGTVTDEFITVTGRTYSIAEFMDVTYGIKYSLVGWSALILVGFTCFFALITMASLKFLNFQKR</sequence>
<feature type="transmembrane region" description="Helical" evidence="11">
    <location>
        <begin position="690"/>
        <end position="713"/>
    </location>
</feature>
<dbReference type="Pfam" id="PF08370">
    <property type="entry name" value="PDR_assoc"/>
    <property type="match status" value="1"/>
</dbReference>
<feature type="region of interest" description="Disordered" evidence="10">
    <location>
        <begin position="852"/>
        <end position="879"/>
    </location>
</feature>
<dbReference type="Pfam" id="PF01061">
    <property type="entry name" value="ABC2_membrane"/>
    <property type="match status" value="2"/>
</dbReference>
<evidence type="ECO:0000256" key="3">
    <source>
        <dbReference type="ARBA" id="ARBA00022448"/>
    </source>
</evidence>
<dbReference type="SMART" id="SM00382">
    <property type="entry name" value="AAA"/>
    <property type="match status" value="2"/>
</dbReference>
<dbReference type="InterPro" id="IPR043926">
    <property type="entry name" value="ABCG_dom"/>
</dbReference>
<keyword evidence="6" id="KW-0547">Nucleotide-binding</keyword>
<feature type="region of interest" description="Disordered" evidence="10">
    <location>
        <begin position="31"/>
        <end position="54"/>
    </location>
</feature>